<evidence type="ECO:0000313" key="2">
    <source>
        <dbReference type="EMBL" id="MCI61992.1"/>
    </source>
</evidence>
<keyword evidence="3" id="KW-1185">Reference proteome</keyword>
<reference evidence="2 3" key="1">
    <citation type="journal article" date="2018" name="Front. Plant Sci.">
        <title>Red Clover (Trifolium pratense) and Zigzag Clover (T. medium) - A Picture of Genomic Similarities and Differences.</title>
        <authorList>
            <person name="Dluhosova J."/>
            <person name="Istvanek J."/>
            <person name="Nedelnik J."/>
            <person name="Repkova J."/>
        </authorList>
    </citation>
    <scope>NUCLEOTIDE SEQUENCE [LARGE SCALE GENOMIC DNA]</scope>
    <source>
        <strain evidence="3">cv. 10/8</strain>
        <tissue evidence="2">Leaf</tissue>
    </source>
</reference>
<organism evidence="2 3">
    <name type="scientific">Trifolium medium</name>
    <dbReference type="NCBI Taxonomy" id="97028"/>
    <lineage>
        <taxon>Eukaryota</taxon>
        <taxon>Viridiplantae</taxon>
        <taxon>Streptophyta</taxon>
        <taxon>Embryophyta</taxon>
        <taxon>Tracheophyta</taxon>
        <taxon>Spermatophyta</taxon>
        <taxon>Magnoliopsida</taxon>
        <taxon>eudicotyledons</taxon>
        <taxon>Gunneridae</taxon>
        <taxon>Pentapetalae</taxon>
        <taxon>rosids</taxon>
        <taxon>fabids</taxon>
        <taxon>Fabales</taxon>
        <taxon>Fabaceae</taxon>
        <taxon>Papilionoideae</taxon>
        <taxon>50 kb inversion clade</taxon>
        <taxon>NPAAA clade</taxon>
        <taxon>Hologalegina</taxon>
        <taxon>IRL clade</taxon>
        <taxon>Trifolieae</taxon>
        <taxon>Trifolium</taxon>
    </lineage>
</organism>
<name>A0A392TLZ3_9FABA</name>
<feature type="non-terminal residue" evidence="2">
    <location>
        <position position="87"/>
    </location>
</feature>
<dbReference type="AlphaFoldDB" id="A0A392TLZ3"/>
<sequence length="87" mass="9840">HAAENPPKKRSRKCPAQLEAVETAYTVLEHHEGEPAQAEHHRADDIEEGHYGDDIVRDMEEEMEREGDAAPIQIQSPAWVNPYEGQP</sequence>
<feature type="non-terminal residue" evidence="2">
    <location>
        <position position="1"/>
    </location>
</feature>
<evidence type="ECO:0000313" key="3">
    <source>
        <dbReference type="Proteomes" id="UP000265520"/>
    </source>
</evidence>
<dbReference type="Proteomes" id="UP000265520">
    <property type="component" value="Unassembled WGS sequence"/>
</dbReference>
<feature type="region of interest" description="Disordered" evidence="1">
    <location>
        <begin position="61"/>
        <end position="87"/>
    </location>
</feature>
<protein>
    <submittedName>
        <fullName evidence="2">Uncharacterized protein</fullName>
    </submittedName>
</protein>
<accession>A0A392TLZ3</accession>
<proteinExistence type="predicted"/>
<dbReference type="EMBL" id="LXQA010610312">
    <property type="protein sequence ID" value="MCI61992.1"/>
    <property type="molecule type" value="Genomic_DNA"/>
</dbReference>
<comment type="caution">
    <text evidence="2">The sequence shown here is derived from an EMBL/GenBank/DDBJ whole genome shotgun (WGS) entry which is preliminary data.</text>
</comment>
<evidence type="ECO:0000256" key="1">
    <source>
        <dbReference type="SAM" id="MobiDB-lite"/>
    </source>
</evidence>